<dbReference type="EMBL" id="QSAE01000177">
    <property type="protein sequence ID" value="RGW31068.1"/>
    <property type="molecule type" value="Genomic_DNA"/>
</dbReference>
<dbReference type="SUPFAM" id="SSF52540">
    <property type="entry name" value="P-loop containing nucleoside triphosphate hydrolases"/>
    <property type="match status" value="1"/>
</dbReference>
<name>A0A413B1U9_9FIRM</name>
<dbReference type="InterPro" id="IPR007111">
    <property type="entry name" value="NACHT_NTPase"/>
</dbReference>
<dbReference type="Pfam" id="PF05729">
    <property type="entry name" value="NACHT"/>
    <property type="match status" value="1"/>
</dbReference>
<sequence length="375" mass="43219">MIELDWAKFEILNKKYTNAFETLCLHLFSRFVHTECIVADFNQAGLETEPVAYKGKVYGFQSKYFSPSMDYKQIEHSVQLALTAYPNLDVIKIFYNCNARLSASPTKQKLDEIAKKQGVKLEWLGRTYFETALNKKENLDLCQLFFGVGRELEYFADVIDSEKRIFLTSSNYLELNVACAEKKLENSEELVKELLSSGEISVIKGLPGTGKSMLLNKIFMILSGSNLDFYEQVVAISENKSIPILIKLKYCSACSLEQLILAKKTEYKLDFDNYSVIYLFDGLDEVSSEIAEQTMSYIKELAKQKSTKNIILSIRTMSSNNMYLYDCVKENATFEIQELDEKKVDLFFKNTFEIQELDEKKVDLFFKNRGEKDKL</sequence>
<feature type="domain" description="NACHT" evidence="1">
    <location>
        <begin position="200"/>
        <end position="353"/>
    </location>
</feature>
<dbReference type="Gene3D" id="3.40.50.300">
    <property type="entry name" value="P-loop containing nucleotide triphosphate hydrolases"/>
    <property type="match status" value="1"/>
</dbReference>
<dbReference type="AlphaFoldDB" id="A0A413B1U9"/>
<proteinExistence type="predicted"/>
<evidence type="ECO:0000313" key="2">
    <source>
        <dbReference type="EMBL" id="RGW31068.1"/>
    </source>
</evidence>
<comment type="caution">
    <text evidence="2">The sequence shown here is derived from an EMBL/GenBank/DDBJ whole genome shotgun (WGS) entry which is preliminary data.</text>
</comment>
<accession>A0A413B1U9</accession>
<feature type="non-terminal residue" evidence="2">
    <location>
        <position position="375"/>
    </location>
</feature>
<protein>
    <submittedName>
        <fullName evidence="2">NACHT domain-containing protein</fullName>
    </submittedName>
</protein>
<evidence type="ECO:0000259" key="1">
    <source>
        <dbReference type="Pfam" id="PF05729"/>
    </source>
</evidence>
<gene>
    <name evidence="2" type="ORF">DWV78_17150</name>
</gene>
<reference evidence="2 3" key="1">
    <citation type="submission" date="2018-08" db="EMBL/GenBank/DDBJ databases">
        <title>A genome reference for cultivated species of the human gut microbiota.</title>
        <authorList>
            <person name="Zou Y."/>
            <person name="Xue W."/>
            <person name="Luo G."/>
        </authorList>
    </citation>
    <scope>NUCLEOTIDE SEQUENCE [LARGE SCALE GENOMIC DNA]</scope>
    <source>
        <strain evidence="2 3">AF12-8</strain>
    </source>
</reference>
<dbReference type="InterPro" id="IPR027417">
    <property type="entry name" value="P-loop_NTPase"/>
</dbReference>
<organism evidence="2 3">
    <name type="scientific">Agathobacter rectalis</name>
    <dbReference type="NCBI Taxonomy" id="39491"/>
    <lineage>
        <taxon>Bacteria</taxon>
        <taxon>Bacillati</taxon>
        <taxon>Bacillota</taxon>
        <taxon>Clostridia</taxon>
        <taxon>Lachnospirales</taxon>
        <taxon>Lachnospiraceae</taxon>
        <taxon>Agathobacter</taxon>
    </lineage>
</organism>
<dbReference type="Proteomes" id="UP000286581">
    <property type="component" value="Unassembled WGS sequence"/>
</dbReference>
<evidence type="ECO:0000313" key="3">
    <source>
        <dbReference type="Proteomes" id="UP000286581"/>
    </source>
</evidence>